<name>A0ABR3JUB2_9AGAR</name>
<evidence type="ECO:0000256" key="1">
    <source>
        <dbReference type="SAM" id="MobiDB-lite"/>
    </source>
</evidence>
<evidence type="ECO:0000313" key="3">
    <source>
        <dbReference type="Proteomes" id="UP001556367"/>
    </source>
</evidence>
<reference evidence="3" key="1">
    <citation type="submission" date="2024-06" db="EMBL/GenBank/DDBJ databases">
        <title>Multi-omics analyses provide insights into the biosynthesis of the anticancer antibiotic pleurotin in Hohenbuehelia grisea.</title>
        <authorList>
            <person name="Weaver J.A."/>
            <person name="Alberti F."/>
        </authorList>
    </citation>
    <scope>NUCLEOTIDE SEQUENCE [LARGE SCALE GENOMIC DNA]</scope>
    <source>
        <strain evidence="3">T-177</strain>
    </source>
</reference>
<sequence>MDNARARSQEAEAGSSYKDSIYSDEDYASFFDEFAATQPAPRASSPQPTQQQHRVFQHLTARDVQHPGAHLPPPPLASTLLTCKDAGLTLDPTIADTAQGLTGLHPQQASPYEQPPYGLSLLQPTSPQTTTHPDILPFAGSTFSKPQVLTSSALGQLYGGYPRQYWHDFAHVHPYPSSSYQHPPHATETFDTAASLSSSSEAERRLLCFGPLTQYGKRSHPLGEVVYPQPEPEPLLPVPVEHGGTVVSSKFNSGSLADNGTDPQSLRVNTPAPMPVAVPIPVYVQPSPISRQIPLYEQAQAQQKPLRPILLDTGWRQGQQQQQSPGSRVIPSNLVRAAQSESIHYSALIEGQTFTASLPLLASSNSPSGASRRRRHQQSWAHSYLQQRQKTLLDSADVSSIVEVPPARRELRSPAPGLLEYPPDPVEAYLHRAGVMPDFRESAADRS</sequence>
<dbReference type="Proteomes" id="UP001556367">
    <property type="component" value="Unassembled WGS sequence"/>
</dbReference>
<evidence type="ECO:0000313" key="2">
    <source>
        <dbReference type="EMBL" id="KAL0959480.1"/>
    </source>
</evidence>
<feature type="compositionally biased region" description="Polar residues" evidence="1">
    <location>
        <begin position="44"/>
        <end position="53"/>
    </location>
</feature>
<organism evidence="2 3">
    <name type="scientific">Hohenbuehelia grisea</name>
    <dbReference type="NCBI Taxonomy" id="104357"/>
    <lineage>
        <taxon>Eukaryota</taxon>
        <taxon>Fungi</taxon>
        <taxon>Dikarya</taxon>
        <taxon>Basidiomycota</taxon>
        <taxon>Agaricomycotina</taxon>
        <taxon>Agaricomycetes</taxon>
        <taxon>Agaricomycetidae</taxon>
        <taxon>Agaricales</taxon>
        <taxon>Pleurotineae</taxon>
        <taxon>Pleurotaceae</taxon>
        <taxon>Hohenbuehelia</taxon>
    </lineage>
</organism>
<feature type="region of interest" description="Disordered" evidence="1">
    <location>
        <begin position="32"/>
        <end position="53"/>
    </location>
</feature>
<accession>A0ABR3JUB2</accession>
<comment type="caution">
    <text evidence="2">The sequence shown here is derived from an EMBL/GenBank/DDBJ whole genome shotgun (WGS) entry which is preliminary data.</text>
</comment>
<protein>
    <submittedName>
        <fullName evidence="2">Uncharacterized protein</fullName>
    </submittedName>
</protein>
<gene>
    <name evidence="2" type="ORF">HGRIS_011190</name>
</gene>
<dbReference type="EMBL" id="JASNQZ010000002">
    <property type="protein sequence ID" value="KAL0959480.1"/>
    <property type="molecule type" value="Genomic_DNA"/>
</dbReference>
<proteinExistence type="predicted"/>
<keyword evidence="3" id="KW-1185">Reference proteome</keyword>